<name>A0A1J1IKB0_9DIPT</name>
<proteinExistence type="predicted"/>
<evidence type="ECO:0000313" key="2">
    <source>
        <dbReference type="Proteomes" id="UP000183832"/>
    </source>
</evidence>
<keyword evidence="2" id="KW-1185">Reference proteome</keyword>
<protein>
    <submittedName>
        <fullName evidence="1">CLUMA_CG012240, isoform A</fullName>
    </submittedName>
</protein>
<dbReference type="AlphaFoldDB" id="A0A1J1IKB0"/>
<reference evidence="1 2" key="1">
    <citation type="submission" date="2015-04" db="EMBL/GenBank/DDBJ databases">
        <authorList>
            <person name="Syromyatnikov M.Y."/>
            <person name="Popov V.N."/>
        </authorList>
    </citation>
    <scope>NUCLEOTIDE SEQUENCE [LARGE SCALE GENOMIC DNA]</scope>
</reference>
<dbReference type="Proteomes" id="UP000183832">
    <property type="component" value="Unassembled WGS sequence"/>
</dbReference>
<gene>
    <name evidence="1" type="ORF">CLUMA_CG012240</name>
</gene>
<sequence length="110" mass="12929">MTTHVIFLRNCGDDVLNHVCTHQFVNVNLKMLCAREMYHESTHTPTITTSSDSARLYYYFEVEVISELKLPQSSHLSLLLVLSYQIHCHERLMVFFCVVPEKFSKFLKHH</sequence>
<evidence type="ECO:0000313" key="1">
    <source>
        <dbReference type="EMBL" id="CRK98889.1"/>
    </source>
</evidence>
<dbReference type="EMBL" id="CVRI01000048">
    <property type="protein sequence ID" value="CRK98889.1"/>
    <property type="molecule type" value="Genomic_DNA"/>
</dbReference>
<accession>A0A1J1IKB0</accession>
<organism evidence="1 2">
    <name type="scientific">Clunio marinus</name>
    <dbReference type="NCBI Taxonomy" id="568069"/>
    <lineage>
        <taxon>Eukaryota</taxon>
        <taxon>Metazoa</taxon>
        <taxon>Ecdysozoa</taxon>
        <taxon>Arthropoda</taxon>
        <taxon>Hexapoda</taxon>
        <taxon>Insecta</taxon>
        <taxon>Pterygota</taxon>
        <taxon>Neoptera</taxon>
        <taxon>Endopterygota</taxon>
        <taxon>Diptera</taxon>
        <taxon>Nematocera</taxon>
        <taxon>Chironomoidea</taxon>
        <taxon>Chironomidae</taxon>
        <taxon>Clunio</taxon>
    </lineage>
</organism>